<dbReference type="Proteomes" id="UP000177451">
    <property type="component" value="Unassembled WGS sequence"/>
</dbReference>
<feature type="transmembrane region" description="Helical" evidence="1">
    <location>
        <begin position="39"/>
        <end position="58"/>
    </location>
</feature>
<keyword evidence="1" id="KW-1133">Transmembrane helix</keyword>
<evidence type="ECO:0000256" key="1">
    <source>
        <dbReference type="SAM" id="Phobius"/>
    </source>
</evidence>
<gene>
    <name evidence="2" type="ORF">A2Z53_01905</name>
</gene>
<keyword evidence="1" id="KW-0472">Membrane</keyword>
<evidence type="ECO:0000313" key="3">
    <source>
        <dbReference type="Proteomes" id="UP000177451"/>
    </source>
</evidence>
<comment type="caution">
    <text evidence="2">The sequence shown here is derived from an EMBL/GenBank/DDBJ whole genome shotgun (WGS) entry which is preliminary data.</text>
</comment>
<accession>A0A1F5VPK6</accession>
<keyword evidence="1" id="KW-0812">Transmembrane</keyword>
<name>A0A1F5VPK6_9BACT</name>
<proteinExistence type="predicted"/>
<protein>
    <submittedName>
        <fullName evidence="2">Uncharacterized protein</fullName>
    </submittedName>
</protein>
<organism evidence="2 3">
    <name type="scientific">Candidatus Giovannonibacteria bacterium RIFCSPHIGHO2_02_42_15</name>
    <dbReference type="NCBI Taxonomy" id="1798329"/>
    <lineage>
        <taxon>Bacteria</taxon>
        <taxon>Candidatus Giovannoniibacteriota</taxon>
    </lineage>
</organism>
<evidence type="ECO:0000313" key="2">
    <source>
        <dbReference type="EMBL" id="OGF65396.1"/>
    </source>
</evidence>
<sequence length="106" mass="12934">MHFVLEDQKHFIGEIEFVKYNVIFFRRIFFKIIKFPESLIIRFISRIYVFMLSVLYRITAYFDLGATYDASTINLEKKALYDIRLDSRLSWDPQNKYKREAYILDN</sequence>
<dbReference type="EMBL" id="MFHH01000005">
    <property type="protein sequence ID" value="OGF65396.1"/>
    <property type="molecule type" value="Genomic_DNA"/>
</dbReference>
<reference evidence="2 3" key="1">
    <citation type="journal article" date="2016" name="Nat. Commun.">
        <title>Thousands of microbial genomes shed light on interconnected biogeochemical processes in an aquifer system.</title>
        <authorList>
            <person name="Anantharaman K."/>
            <person name="Brown C.T."/>
            <person name="Hug L.A."/>
            <person name="Sharon I."/>
            <person name="Castelle C.J."/>
            <person name="Probst A.J."/>
            <person name="Thomas B.C."/>
            <person name="Singh A."/>
            <person name="Wilkins M.J."/>
            <person name="Karaoz U."/>
            <person name="Brodie E.L."/>
            <person name="Williams K.H."/>
            <person name="Hubbard S.S."/>
            <person name="Banfield J.F."/>
        </authorList>
    </citation>
    <scope>NUCLEOTIDE SEQUENCE [LARGE SCALE GENOMIC DNA]</scope>
</reference>
<dbReference type="AlphaFoldDB" id="A0A1F5VPK6"/>